<keyword evidence="6 9" id="KW-0472">Membrane</keyword>
<evidence type="ECO:0000256" key="5">
    <source>
        <dbReference type="ARBA" id="ARBA00023040"/>
    </source>
</evidence>
<reference evidence="11 12" key="1">
    <citation type="journal article" date="2013" name="Nature">
        <title>Insights into bilaterian evolution from three spiralian genomes.</title>
        <authorList>
            <person name="Simakov O."/>
            <person name="Marletaz F."/>
            <person name="Cho S.J."/>
            <person name="Edsinger-Gonzales E."/>
            <person name="Havlak P."/>
            <person name="Hellsten U."/>
            <person name="Kuo D.H."/>
            <person name="Larsson T."/>
            <person name="Lv J."/>
            <person name="Arendt D."/>
            <person name="Savage R."/>
            <person name="Osoegawa K."/>
            <person name="de Jong P."/>
            <person name="Grimwood J."/>
            <person name="Chapman J.A."/>
            <person name="Shapiro H."/>
            <person name="Aerts A."/>
            <person name="Otillar R.P."/>
            <person name="Terry A.Y."/>
            <person name="Boore J.L."/>
            <person name="Grigoriev I.V."/>
            <person name="Lindberg D.R."/>
            <person name="Seaver E.C."/>
            <person name="Weisblat D.A."/>
            <person name="Putnam N.H."/>
            <person name="Rokhsar D.S."/>
        </authorList>
    </citation>
    <scope>NUCLEOTIDE SEQUENCE [LARGE SCALE GENOMIC DNA]</scope>
</reference>
<dbReference type="RefSeq" id="XP_009065994.1">
    <property type="nucleotide sequence ID" value="XM_009067746.1"/>
</dbReference>
<dbReference type="PANTHER" id="PTHR22752:SF14">
    <property type="entry name" value="G-PROTEIN COUPLED RECEPTORS FAMILY 1 PROFILE DOMAIN-CONTAINING PROTEIN"/>
    <property type="match status" value="1"/>
</dbReference>
<feature type="non-terminal residue" evidence="11">
    <location>
        <position position="1"/>
    </location>
</feature>
<dbReference type="GeneID" id="20252622"/>
<dbReference type="PROSITE" id="PS50262">
    <property type="entry name" value="G_PROTEIN_RECEP_F1_2"/>
    <property type="match status" value="1"/>
</dbReference>
<protein>
    <recommendedName>
        <fullName evidence="10">G-protein coupled receptors family 1 profile domain-containing protein</fullName>
    </recommendedName>
</protein>
<name>V4B4P7_LOTGI</name>
<feature type="non-terminal residue" evidence="11">
    <location>
        <position position="207"/>
    </location>
</feature>
<keyword evidence="3 9" id="KW-0812">Transmembrane</keyword>
<evidence type="ECO:0000256" key="3">
    <source>
        <dbReference type="ARBA" id="ARBA00022692"/>
    </source>
</evidence>
<evidence type="ECO:0000256" key="4">
    <source>
        <dbReference type="ARBA" id="ARBA00022989"/>
    </source>
</evidence>
<comment type="subcellular location">
    <subcellularLocation>
        <location evidence="1">Cell membrane</location>
        <topology evidence="1">Multi-pass membrane protein</topology>
    </subcellularLocation>
</comment>
<dbReference type="HOGENOM" id="CLU_009579_11_0_1"/>
<dbReference type="OrthoDB" id="10071887at2759"/>
<keyword evidence="7" id="KW-0675">Receptor</keyword>
<dbReference type="Proteomes" id="UP000030746">
    <property type="component" value="Unassembled WGS sequence"/>
</dbReference>
<feature type="transmembrane region" description="Helical" evidence="9">
    <location>
        <begin position="138"/>
        <end position="157"/>
    </location>
</feature>
<dbReference type="EMBL" id="KB203711">
    <property type="protein sequence ID" value="ESO83394.1"/>
    <property type="molecule type" value="Genomic_DNA"/>
</dbReference>
<dbReference type="PANTHER" id="PTHR22752">
    <property type="entry name" value="G PROTEIN-COUPLED RECEPTOR"/>
    <property type="match status" value="1"/>
</dbReference>
<evidence type="ECO:0000256" key="7">
    <source>
        <dbReference type="ARBA" id="ARBA00023170"/>
    </source>
</evidence>
<gene>
    <name evidence="11" type="ORF">LOTGIDRAFT_84674</name>
</gene>
<evidence type="ECO:0000259" key="10">
    <source>
        <dbReference type="PROSITE" id="PS50262"/>
    </source>
</evidence>
<evidence type="ECO:0000256" key="2">
    <source>
        <dbReference type="ARBA" id="ARBA00022475"/>
    </source>
</evidence>
<dbReference type="KEGG" id="lgi:LOTGIDRAFT_84674"/>
<feature type="transmembrane region" description="Helical" evidence="9">
    <location>
        <begin position="12"/>
        <end position="35"/>
    </location>
</feature>
<keyword evidence="12" id="KW-1185">Reference proteome</keyword>
<keyword evidence="5" id="KW-0297">G-protein coupled receptor</keyword>
<dbReference type="CDD" id="cd00637">
    <property type="entry name" value="7tm_classA_rhodopsin-like"/>
    <property type="match status" value="1"/>
</dbReference>
<dbReference type="Gene3D" id="1.20.1070.10">
    <property type="entry name" value="Rhodopsin 7-helix transmembrane proteins"/>
    <property type="match status" value="1"/>
</dbReference>
<accession>V4B4P7</accession>
<dbReference type="InterPro" id="IPR000276">
    <property type="entry name" value="GPCR_Rhodpsn"/>
</dbReference>
<feature type="transmembrane region" description="Helical" evidence="9">
    <location>
        <begin position="47"/>
        <end position="68"/>
    </location>
</feature>
<dbReference type="SUPFAM" id="SSF81321">
    <property type="entry name" value="Family A G protein-coupled receptor-like"/>
    <property type="match status" value="1"/>
</dbReference>
<dbReference type="GO" id="GO:0004930">
    <property type="term" value="F:G protein-coupled receptor activity"/>
    <property type="evidence" value="ECO:0007669"/>
    <property type="project" value="UniProtKB-KW"/>
</dbReference>
<evidence type="ECO:0000313" key="11">
    <source>
        <dbReference type="EMBL" id="ESO83394.1"/>
    </source>
</evidence>
<sequence>ACKITGCLFTTFAIGSILSTAVVALDRFFAIIYCLKYSTWNTSLYGGGALFVLWITAGVFGLTPLIGWSDIRFDVNRFMCLITWYDSLSYAILNCILCFFAPLMIMIVCYVKIIIVAHEHVRQIQDTNNYIMRNSPESSHIIGLIVVFALCWTPYLYVNIAEMINLGIPSGVLTASTWLILVNSCINPFSYAISSKRFRFAARKLLS</sequence>
<keyword evidence="8" id="KW-0807">Transducer</keyword>
<feature type="transmembrane region" description="Helical" evidence="9">
    <location>
        <begin position="88"/>
        <end position="117"/>
    </location>
</feature>
<keyword evidence="2" id="KW-1003">Cell membrane</keyword>
<dbReference type="GO" id="GO:0005886">
    <property type="term" value="C:plasma membrane"/>
    <property type="evidence" value="ECO:0007669"/>
    <property type="project" value="UniProtKB-SubCell"/>
</dbReference>
<dbReference type="AlphaFoldDB" id="V4B4P7"/>
<dbReference type="Pfam" id="PF00001">
    <property type="entry name" value="7tm_1"/>
    <property type="match status" value="1"/>
</dbReference>
<evidence type="ECO:0000256" key="6">
    <source>
        <dbReference type="ARBA" id="ARBA00023136"/>
    </source>
</evidence>
<feature type="domain" description="G-protein coupled receptors family 1 profile" evidence="10">
    <location>
        <begin position="1"/>
        <end position="191"/>
    </location>
</feature>
<dbReference type="PRINTS" id="PR00237">
    <property type="entry name" value="GPCRRHODOPSN"/>
</dbReference>
<evidence type="ECO:0000256" key="8">
    <source>
        <dbReference type="ARBA" id="ARBA00023224"/>
    </source>
</evidence>
<dbReference type="CTD" id="20252622"/>
<organism evidence="11 12">
    <name type="scientific">Lottia gigantea</name>
    <name type="common">Giant owl limpet</name>
    <dbReference type="NCBI Taxonomy" id="225164"/>
    <lineage>
        <taxon>Eukaryota</taxon>
        <taxon>Metazoa</taxon>
        <taxon>Spiralia</taxon>
        <taxon>Lophotrochozoa</taxon>
        <taxon>Mollusca</taxon>
        <taxon>Gastropoda</taxon>
        <taxon>Patellogastropoda</taxon>
        <taxon>Lottioidea</taxon>
        <taxon>Lottiidae</taxon>
        <taxon>Lottia</taxon>
    </lineage>
</organism>
<proteinExistence type="predicted"/>
<dbReference type="InterPro" id="IPR017452">
    <property type="entry name" value="GPCR_Rhodpsn_7TM"/>
</dbReference>
<keyword evidence="4 9" id="KW-1133">Transmembrane helix</keyword>
<feature type="transmembrane region" description="Helical" evidence="9">
    <location>
        <begin position="177"/>
        <end position="194"/>
    </location>
</feature>
<evidence type="ECO:0000256" key="9">
    <source>
        <dbReference type="SAM" id="Phobius"/>
    </source>
</evidence>
<evidence type="ECO:0000313" key="12">
    <source>
        <dbReference type="Proteomes" id="UP000030746"/>
    </source>
</evidence>
<dbReference type="OMA" id="VIMITIC"/>
<evidence type="ECO:0000256" key="1">
    <source>
        <dbReference type="ARBA" id="ARBA00004651"/>
    </source>
</evidence>